<dbReference type="FunFam" id="1.10.510.10:FF:000870">
    <property type="entry name" value="OSJNBa0016N04.16-like protein"/>
    <property type="match status" value="1"/>
</dbReference>
<dbReference type="SUPFAM" id="SSF56112">
    <property type="entry name" value="Protein kinase-like (PK-like)"/>
    <property type="match status" value="2"/>
</dbReference>
<evidence type="ECO:0000313" key="8">
    <source>
        <dbReference type="EnsemblPlants" id="TraesCS1D02G033500.1"/>
    </source>
</evidence>
<dbReference type="InterPro" id="IPR000719">
    <property type="entry name" value="Prot_kinase_dom"/>
</dbReference>
<keyword evidence="5 6" id="KW-0067">ATP-binding</keyword>
<keyword evidence="9" id="KW-1185">Reference proteome</keyword>
<feature type="binding site" evidence="6">
    <location>
        <position position="65"/>
    </location>
    <ligand>
        <name>ATP</name>
        <dbReference type="ChEBI" id="CHEBI:30616"/>
    </ligand>
</feature>
<dbReference type="Gramene" id="TraesCS1D02G033500.1">
    <property type="protein sequence ID" value="TraesCS1D02G033500.1"/>
    <property type="gene ID" value="TraesCS1D02G033500"/>
</dbReference>
<keyword evidence="1" id="KW-0723">Serine/threonine-protein kinase</keyword>
<dbReference type="InterPro" id="IPR008271">
    <property type="entry name" value="Ser/Thr_kinase_AS"/>
</dbReference>
<dbReference type="Gene3D" id="3.30.200.20">
    <property type="entry name" value="Phosphorylase Kinase, domain 1"/>
    <property type="match status" value="2"/>
</dbReference>
<dbReference type="GO" id="GO:0005886">
    <property type="term" value="C:plasma membrane"/>
    <property type="evidence" value="ECO:0000318"/>
    <property type="project" value="GO_Central"/>
</dbReference>
<dbReference type="GO" id="GO:0005524">
    <property type="term" value="F:ATP binding"/>
    <property type="evidence" value="ECO:0007669"/>
    <property type="project" value="UniProtKB-UniRule"/>
</dbReference>
<dbReference type="Gene3D" id="1.10.510.10">
    <property type="entry name" value="Transferase(Phosphotransferase) domain 1"/>
    <property type="match status" value="2"/>
</dbReference>
<dbReference type="PANTHER" id="PTHR45707">
    <property type="entry name" value="C2 CALCIUM/LIPID-BINDING PLANT PHOSPHORIBOSYLTRANSFERASE FAMILY PROTEIN"/>
    <property type="match status" value="1"/>
</dbReference>
<keyword evidence="4" id="KW-0418">Kinase</keyword>
<feature type="domain" description="Protein kinase" evidence="7">
    <location>
        <begin position="38"/>
        <end position="305"/>
    </location>
</feature>
<dbReference type="AlphaFoldDB" id="A0A3B5ZNH3"/>
<dbReference type="GO" id="GO:0004674">
    <property type="term" value="F:protein serine/threonine kinase activity"/>
    <property type="evidence" value="ECO:0007669"/>
    <property type="project" value="UniProtKB-KW"/>
</dbReference>
<dbReference type="PROSITE" id="PS00107">
    <property type="entry name" value="PROTEIN_KINASE_ATP"/>
    <property type="match status" value="1"/>
</dbReference>
<accession>A0A3B5ZNH3</accession>
<dbReference type="SMART" id="SM00220">
    <property type="entry name" value="S_TKc"/>
    <property type="match status" value="2"/>
</dbReference>
<dbReference type="PROSITE" id="PS50011">
    <property type="entry name" value="PROTEIN_KINASE_DOM"/>
    <property type="match status" value="2"/>
</dbReference>
<dbReference type="FunFam" id="3.30.200.20:FF:000465">
    <property type="entry name" value="Cysteine-rich receptor-like protein kinase 6"/>
    <property type="match status" value="1"/>
</dbReference>
<evidence type="ECO:0000256" key="4">
    <source>
        <dbReference type="ARBA" id="ARBA00022777"/>
    </source>
</evidence>
<dbReference type="STRING" id="4565.A0A3B5ZNH3"/>
<evidence type="ECO:0000256" key="1">
    <source>
        <dbReference type="ARBA" id="ARBA00022527"/>
    </source>
</evidence>
<name>A0A3B5ZNH3_WHEAT</name>
<dbReference type="Pfam" id="PF07714">
    <property type="entry name" value="PK_Tyr_Ser-Thr"/>
    <property type="match status" value="1"/>
</dbReference>
<evidence type="ECO:0000256" key="5">
    <source>
        <dbReference type="ARBA" id="ARBA00022840"/>
    </source>
</evidence>
<reference evidence="8" key="1">
    <citation type="submission" date="2018-08" db="EMBL/GenBank/DDBJ databases">
        <authorList>
            <person name="Rossello M."/>
        </authorList>
    </citation>
    <scope>NUCLEOTIDE SEQUENCE [LARGE SCALE GENOMIC DNA]</scope>
    <source>
        <strain evidence="8">cv. Chinese Spring</strain>
    </source>
</reference>
<dbReference type="OMA" id="SVANRCA"/>
<dbReference type="GO" id="GO:0007166">
    <property type="term" value="P:cell surface receptor signaling pathway"/>
    <property type="evidence" value="ECO:0000318"/>
    <property type="project" value="GO_Central"/>
</dbReference>
<evidence type="ECO:0000313" key="9">
    <source>
        <dbReference type="Proteomes" id="UP000019116"/>
    </source>
</evidence>
<evidence type="ECO:0000256" key="6">
    <source>
        <dbReference type="PROSITE-ProRule" id="PRU10141"/>
    </source>
</evidence>
<proteinExistence type="predicted"/>
<keyword evidence="3 6" id="KW-0547">Nucleotide-binding</keyword>
<dbReference type="GeneID" id="123162996"/>
<dbReference type="Pfam" id="PF00069">
    <property type="entry name" value="Pkinase"/>
    <property type="match status" value="1"/>
</dbReference>
<reference evidence="8" key="2">
    <citation type="submission" date="2018-10" db="UniProtKB">
        <authorList>
            <consortium name="EnsemblPlants"/>
        </authorList>
    </citation>
    <scope>IDENTIFICATION</scope>
</reference>
<protein>
    <recommendedName>
        <fullName evidence="7">Protein kinase domain-containing protein</fullName>
    </recommendedName>
</protein>
<dbReference type="InterPro" id="IPR017441">
    <property type="entry name" value="Protein_kinase_ATP_BS"/>
</dbReference>
<feature type="domain" description="Protein kinase" evidence="7">
    <location>
        <begin position="443"/>
        <end position="698"/>
    </location>
</feature>
<dbReference type="Gramene" id="TraesSTA1D03G00412270.1">
    <property type="protein sequence ID" value="TraesSTA1D03G00412270.1"/>
    <property type="gene ID" value="TraesSTA1D03G00412270"/>
</dbReference>
<keyword evidence="2" id="KW-0808">Transferase</keyword>
<dbReference type="OrthoDB" id="679259at2759"/>
<sequence>MDLEANSRHSILEQMLIDESAEPTDLPLSLLEDITDRFSPNHEIGRGGFAVVYKGMVGQGTVAVKRLTETLEIVHENKFHKEVECLMKAKHENIVRFLGYCAEARGKAASYEGNFVIADTRNRLLCFEYLPNGSLEKYITNASIGLEWKERFRIIKGICKGLHYLHMNRILHLDLKPANILLDGHMIPKIADFGLSRCLGEEKTHGTTKHLSGTPGYLAPEFYNGKFTFASDIYSLGVVIMEILTGAKGYSEDENVAASWMNRLDGNMQLEKLKVCTKIGIECMESDPKRRPFAWCIVNMIDKTASADETNMTSSLDERQVCLLNEQSDQERIGKLADTISHEDIKERPEIEVAAGSLGSDHSQEGQENTDHWSSCDLSTERKDNIQGTSISNSNSIVLDKLSILKIFNWGGHRNFVRNGGRQLKNSRGLRIFTKGEIKKITMNNSVVHGEGTFSRTYKGILPDITMVAVSTIMAGHYFLADDFIKSVEIQTQLIHKNILKLLGYCLEKDAPILVHEFAAKGSLKDILCDYENQILPLDLRLDIAIGSAEGLRYIHSTGIRHGNVKPDTILLDEMFTPKISDFVLSELVNTDGYIFTTAGGTILYMDPMIMKDGIVKLTQKDDVYSFGVVLLELITRMEIDTRKFCEIESGRRAMFDNDIAVEEDIPVLEEIGKLAFECLKGEVQRPDMTEVTKRVMMLRRDRILRKARKTN</sequence>
<evidence type="ECO:0000256" key="2">
    <source>
        <dbReference type="ARBA" id="ARBA00022679"/>
    </source>
</evidence>
<dbReference type="Gramene" id="TraesCS1D03G0063200.1">
    <property type="protein sequence ID" value="TraesCS1D03G0063200.1.CDS"/>
    <property type="gene ID" value="TraesCS1D03G0063200"/>
</dbReference>
<evidence type="ECO:0000259" key="7">
    <source>
        <dbReference type="PROSITE" id="PS50011"/>
    </source>
</evidence>
<dbReference type="RefSeq" id="XP_044436686.1">
    <property type="nucleotide sequence ID" value="XM_044580751.1"/>
</dbReference>
<evidence type="ECO:0000256" key="3">
    <source>
        <dbReference type="ARBA" id="ARBA00022741"/>
    </source>
</evidence>
<dbReference type="InterPro" id="IPR001245">
    <property type="entry name" value="Ser-Thr/Tyr_kinase_cat_dom"/>
</dbReference>
<gene>
    <name evidence="8" type="primary">LOC123162996</name>
</gene>
<dbReference type="PROSITE" id="PS00108">
    <property type="entry name" value="PROTEIN_KINASE_ST"/>
    <property type="match status" value="1"/>
</dbReference>
<organism evidence="8">
    <name type="scientific">Triticum aestivum</name>
    <name type="common">Wheat</name>
    <dbReference type="NCBI Taxonomy" id="4565"/>
    <lineage>
        <taxon>Eukaryota</taxon>
        <taxon>Viridiplantae</taxon>
        <taxon>Streptophyta</taxon>
        <taxon>Embryophyta</taxon>
        <taxon>Tracheophyta</taxon>
        <taxon>Spermatophyta</taxon>
        <taxon>Magnoliopsida</taxon>
        <taxon>Liliopsida</taxon>
        <taxon>Poales</taxon>
        <taxon>Poaceae</taxon>
        <taxon>BOP clade</taxon>
        <taxon>Pooideae</taxon>
        <taxon>Triticodae</taxon>
        <taxon>Triticeae</taxon>
        <taxon>Triticinae</taxon>
        <taxon>Triticum</taxon>
    </lineage>
</organism>
<dbReference type="Proteomes" id="UP000019116">
    <property type="component" value="Chromosome 1D"/>
</dbReference>
<dbReference type="PANTHER" id="PTHR45707:SF69">
    <property type="entry name" value="CALCIUM-DEPENDENT LIPID-BINDING (CALB DOMAIN) PLANT PHOSPHORIBOSYLTRANSFERASE FAMILY PROTEIN"/>
    <property type="match status" value="1"/>
</dbReference>
<dbReference type="InterPro" id="IPR011009">
    <property type="entry name" value="Kinase-like_dom_sf"/>
</dbReference>
<dbReference type="SMR" id="A0A3B5ZNH3"/>
<dbReference type="EnsemblPlants" id="TraesCS1D02G033500.1">
    <property type="protein sequence ID" value="TraesCS1D02G033500.1"/>
    <property type="gene ID" value="TraesCS1D02G033500"/>
</dbReference>